<sequence length="98" mass="10595">MTLVDEDIAAARRAVSTVERLAGELVRHFGDSVDARRLLADVGRLGADLDLLCGSAPPPAPPPAPAPVREVIPDKDYTHDFWMDAEDEGVGRYDGRGR</sequence>
<protein>
    <submittedName>
        <fullName evidence="1">Uncharacterized protein</fullName>
    </submittedName>
</protein>
<gene>
    <name evidence="1" type="ORF">AVDCRST_MAG16-2801</name>
</gene>
<name>A0A6J4MHT1_9ACTN</name>
<dbReference type="AlphaFoldDB" id="A0A6J4MHT1"/>
<accession>A0A6J4MHT1</accession>
<proteinExistence type="predicted"/>
<reference evidence="1" key="1">
    <citation type="submission" date="2020-02" db="EMBL/GenBank/DDBJ databases">
        <authorList>
            <person name="Meier V. D."/>
        </authorList>
    </citation>
    <scope>NUCLEOTIDE SEQUENCE</scope>
    <source>
        <strain evidence="1">AVDCRST_MAG16</strain>
    </source>
</reference>
<evidence type="ECO:0000313" key="1">
    <source>
        <dbReference type="EMBL" id="CAA9357779.1"/>
    </source>
</evidence>
<dbReference type="EMBL" id="CADCUE010000264">
    <property type="protein sequence ID" value="CAA9357779.1"/>
    <property type="molecule type" value="Genomic_DNA"/>
</dbReference>
<organism evidence="1">
    <name type="scientific">uncultured Frankineae bacterium</name>
    <dbReference type="NCBI Taxonomy" id="437475"/>
    <lineage>
        <taxon>Bacteria</taxon>
        <taxon>Bacillati</taxon>
        <taxon>Actinomycetota</taxon>
        <taxon>Actinomycetes</taxon>
        <taxon>Frankiales</taxon>
        <taxon>environmental samples</taxon>
    </lineage>
</organism>